<evidence type="ECO:0000259" key="3">
    <source>
        <dbReference type="Pfam" id="PF01494"/>
    </source>
</evidence>
<dbReference type="Pfam" id="PF01494">
    <property type="entry name" value="FAD_binding_3"/>
    <property type="match status" value="1"/>
</dbReference>
<dbReference type="InterPro" id="IPR002938">
    <property type="entry name" value="FAD-bd"/>
</dbReference>
<protein>
    <submittedName>
        <fullName evidence="4">2-polyprenyl-6-methoxyphenol hydroxylase-like FAD-dependent oxidoreductase</fullName>
    </submittedName>
</protein>
<keyword evidence="1" id="KW-0560">Oxidoreductase</keyword>
<dbReference type="GO" id="GO:0004497">
    <property type="term" value="F:monooxygenase activity"/>
    <property type="evidence" value="ECO:0007669"/>
    <property type="project" value="UniProtKB-KW"/>
</dbReference>
<name>A0A562ERD9_RHORH</name>
<dbReference type="PANTHER" id="PTHR13789:SF309">
    <property type="entry name" value="PUTATIVE (AFU_ORTHOLOGUE AFUA_6G14510)-RELATED"/>
    <property type="match status" value="1"/>
</dbReference>
<evidence type="ECO:0000256" key="2">
    <source>
        <dbReference type="ARBA" id="ARBA00023033"/>
    </source>
</evidence>
<accession>A0A562ERD9</accession>
<dbReference type="Gene3D" id="3.50.50.60">
    <property type="entry name" value="FAD/NAD(P)-binding domain"/>
    <property type="match status" value="1"/>
</dbReference>
<comment type="caution">
    <text evidence="4">The sequence shown here is derived from an EMBL/GenBank/DDBJ whole genome shotgun (WGS) entry which is preliminary data.</text>
</comment>
<evidence type="ECO:0000256" key="1">
    <source>
        <dbReference type="ARBA" id="ARBA00023002"/>
    </source>
</evidence>
<dbReference type="GO" id="GO:0071949">
    <property type="term" value="F:FAD binding"/>
    <property type="evidence" value="ECO:0007669"/>
    <property type="project" value="InterPro"/>
</dbReference>
<dbReference type="InterPro" id="IPR036188">
    <property type="entry name" value="FAD/NAD-bd_sf"/>
</dbReference>
<feature type="domain" description="FAD-binding" evidence="3">
    <location>
        <begin position="255"/>
        <end position="318"/>
    </location>
</feature>
<evidence type="ECO:0000313" key="4">
    <source>
        <dbReference type="EMBL" id="TWH24620.1"/>
    </source>
</evidence>
<dbReference type="Proteomes" id="UP000317573">
    <property type="component" value="Unassembled WGS sequence"/>
</dbReference>
<dbReference type="EMBL" id="VLJT01000001">
    <property type="protein sequence ID" value="TWH24620.1"/>
    <property type="molecule type" value="Genomic_DNA"/>
</dbReference>
<gene>
    <name evidence="4" type="ORF">L618_000100000730</name>
</gene>
<dbReference type="PRINTS" id="PR00420">
    <property type="entry name" value="RNGMNOXGNASE"/>
</dbReference>
<evidence type="ECO:0000313" key="5">
    <source>
        <dbReference type="Proteomes" id="UP000317573"/>
    </source>
</evidence>
<organism evidence="4 5">
    <name type="scientific">Rhodococcus rhodochrous J45</name>
    <dbReference type="NCBI Taxonomy" id="935266"/>
    <lineage>
        <taxon>Bacteria</taxon>
        <taxon>Bacillati</taxon>
        <taxon>Actinomycetota</taxon>
        <taxon>Actinomycetes</taxon>
        <taxon>Mycobacteriales</taxon>
        <taxon>Nocardiaceae</taxon>
        <taxon>Rhodococcus</taxon>
    </lineage>
</organism>
<proteinExistence type="predicted"/>
<sequence>MATRHGKAAILGGGIGGLTVANALIRRDWHVDVFERAPSLPDTGTALGMWAEALDALTTAGCGSGLGGQVEKLGVLQDGAAFLRWDGRVIGRIRSMARPVVLLSRPKLLTILAEGLPSDLVRFGAPAPGLPDLAAYDVVVAADGINSATRDRLFGPAYRPVYTGYSAWRGWVPGTVSTTSESWGPGALFGITPRDGELTNWFAAVRAPAGGTGSIDELHERYRDWHPAVRDVLDRIDPADVLHHDLYESPPLPSFVHGNVALIGDAAHAMAPNLGRGACEAMIDGATLAVLLSEHPVAEALERYDRARRRRTQRLVRASRTLARVATARRFTALRDPFVGAAARFGR</sequence>
<reference evidence="4 5" key="1">
    <citation type="submission" date="2019-07" db="EMBL/GenBank/DDBJ databases">
        <title>Genome sequencing of lignin-degrading bacterial isolates.</title>
        <authorList>
            <person name="Gladden J."/>
        </authorList>
    </citation>
    <scope>NUCLEOTIDE SEQUENCE [LARGE SCALE GENOMIC DNA]</scope>
    <source>
        <strain evidence="4 5">J45</strain>
    </source>
</reference>
<dbReference type="RefSeq" id="WP_088896876.1">
    <property type="nucleotide sequence ID" value="NZ_VLJT01000001.1"/>
</dbReference>
<keyword evidence="2" id="KW-0503">Monooxygenase</keyword>
<dbReference type="AlphaFoldDB" id="A0A562ERD9"/>
<dbReference type="SUPFAM" id="SSF54373">
    <property type="entry name" value="FAD-linked reductases, C-terminal domain"/>
    <property type="match status" value="1"/>
</dbReference>
<dbReference type="InterPro" id="IPR050493">
    <property type="entry name" value="FAD-dep_Monooxygenase_BioMet"/>
</dbReference>
<dbReference type="SUPFAM" id="SSF51905">
    <property type="entry name" value="FAD/NAD(P)-binding domain"/>
    <property type="match status" value="1"/>
</dbReference>
<dbReference type="PANTHER" id="PTHR13789">
    <property type="entry name" value="MONOOXYGENASE"/>
    <property type="match status" value="1"/>
</dbReference>